<dbReference type="EMBL" id="PVTY01000001">
    <property type="protein sequence ID" value="PRZ18941.1"/>
    <property type="molecule type" value="Genomic_DNA"/>
</dbReference>
<dbReference type="NCBIfam" id="TIGR01513">
    <property type="entry name" value="NAPRTase_put"/>
    <property type="match status" value="1"/>
</dbReference>
<dbReference type="PIRSF" id="PIRSF000484">
    <property type="entry name" value="NAPRT"/>
    <property type="match status" value="1"/>
</dbReference>
<evidence type="ECO:0000256" key="4">
    <source>
        <dbReference type="ARBA" id="ARBA00022553"/>
    </source>
</evidence>
<dbReference type="InterPro" id="IPR006405">
    <property type="entry name" value="Nic_PRibTrfase_pncB"/>
</dbReference>
<keyword evidence="7 9" id="KW-0808">Transferase</keyword>
<evidence type="ECO:0000256" key="1">
    <source>
        <dbReference type="ARBA" id="ARBA00004952"/>
    </source>
</evidence>
<dbReference type="CDD" id="cd01570">
    <property type="entry name" value="NAPRTase_A"/>
    <property type="match status" value="1"/>
</dbReference>
<dbReference type="InterPro" id="IPR040727">
    <property type="entry name" value="NAPRTase_N"/>
</dbReference>
<feature type="domain" description="Nicotinate phosphoribosyltransferase N-terminal" evidence="11">
    <location>
        <begin position="38"/>
        <end position="162"/>
    </location>
</feature>
<comment type="PTM">
    <text evidence="9">Transiently phosphorylated on a His residue during the reaction cycle. Phosphorylation strongly increases the affinity for substrates and increases the rate of nicotinate D-ribonucleotide production. Dephosphorylation regenerates the low-affinity form of the enzyme, leading to product release.</text>
</comment>
<dbReference type="InterPro" id="IPR013785">
    <property type="entry name" value="Aldolase_TIM"/>
</dbReference>
<dbReference type="SUPFAM" id="SSF51690">
    <property type="entry name" value="Nicotinate/Quinolinate PRTase C-terminal domain-like"/>
    <property type="match status" value="1"/>
</dbReference>
<comment type="function">
    <text evidence="9">Catalyzes the first step in the biosynthesis of NAD from nicotinic acid, the ATP-dependent synthesis of beta-nicotinate D-ribonucleotide from nicotinate and 5-phospho-D-ribose 1-phosphate.</text>
</comment>
<name>A0A2T0YTN4_9MICC</name>
<comment type="caution">
    <text evidence="12">The sequence shown here is derived from an EMBL/GenBank/DDBJ whole genome shotgun (WGS) entry which is preliminary data.</text>
</comment>
<dbReference type="Proteomes" id="UP000238217">
    <property type="component" value="Unassembled WGS sequence"/>
</dbReference>
<dbReference type="GO" id="GO:0016757">
    <property type="term" value="F:glycosyltransferase activity"/>
    <property type="evidence" value="ECO:0007669"/>
    <property type="project" value="UniProtKB-KW"/>
</dbReference>
<comment type="catalytic activity">
    <reaction evidence="8 9">
        <text>5-phospho-alpha-D-ribose 1-diphosphate + nicotinate + ATP + H2O = nicotinate beta-D-ribonucleotide + ADP + phosphate + diphosphate</text>
        <dbReference type="Rhea" id="RHEA:36163"/>
        <dbReference type="ChEBI" id="CHEBI:15377"/>
        <dbReference type="ChEBI" id="CHEBI:30616"/>
        <dbReference type="ChEBI" id="CHEBI:32544"/>
        <dbReference type="ChEBI" id="CHEBI:33019"/>
        <dbReference type="ChEBI" id="CHEBI:43474"/>
        <dbReference type="ChEBI" id="CHEBI:57502"/>
        <dbReference type="ChEBI" id="CHEBI:58017"/>
        <dbReference type="ChEBI" id="CHEBI:456216"/>
        <dbReference type="EC" id="6.3.4.21"/>
    </reaction>
</comment>
<dbReference type="GO" id="GO:0004516">
    <property type="term" value="F:nicotinate phosphoribosyltransferase activity"/>
    <property type="evidence" value="ECO:0007669"/>
    <property type="project" value="UniProtKB-UniRule"/>
</dbReference>
<keyword evidence="12" id="KW-0328">Glycosyltransferase</keyword>
<dbReference type="GO" id="GO:0005829">
    <property type="term" value="C:cytosol"/>
    <property type="evidence" value="ECO:0007669"/>
    <property type="project" value="TreeGrafter"/>
</dbReference>
<evidence type="ECO:0000256" key="7">
    <source>
        <dbReference type="ARBA" id="ARBA00022679"/>
    </source>
</evidence>
<evidence type="ECO:0000256" key="3">
    <source>
        <dbReference type="ARBA" id="ARBA00013236"/>
    </source>
</evidence>
<keyword evidence="13" id="KW-1185">Reference proteome</keyword>
<dbReference type="PANTHER" id="PTHR11098:SF8">
    <property type="entry name" value="NICOTINATE PHOSPHORIBOSYLTRANSFERASE PNCB1"/>
    <property type="match status" value="1"/>
</dbReference>
<evidence type="ECO:0000313" key="12">
    <source>
        <dbReference type="EMBL" id="PRZ18941.1"/>
    </source>
</evidence>
<comment type="pathway">
    <text evidence="1 9">Cofactor biosynthesis; NAD(+) biosynthesis; nicotinate D-ribonucleotide from nicotinate: step 1/1.</text>
</comment>
<evidence type="ECO:0000256" key="5">
    <source>
        <dbReference type="ARBA" id="ARBA00022598"/>
    </source>
</evidence>
<comment type="similarity">
    <text evidence="2 9">Belongs to the NAPRTase family.</text>
</comment>
<feature type="region of interest" description="Disordered" evidence="10">
    <location>
        <begin position="1"/>
        <end position="33"/>
    </location>
</feature>
<evidence type="ECO:0000259" key="11">
    <source>
        <dbReference type="Pfam" id="PF17767"/>
    </source>
</evidence>
<dbReference type="SUPFAM" id="SSF54675">
    <property type="entry name" value="Nicotinate/Quinolinate PRTase N-terminal domain-like"/>
    <property type="match status" value="1"/>
</dbReference>
<dbReference type="Gene3D" id="3.20.140.10">
    <property type="entry name" value="nicotinate phosphoribosyltransferase"/>
    <property type="match status" value="1"/>
</dbReference>
<evidence type="ECO:0000256" key="2">
    <source>
        <dbReference type="ARBA" id="ARBA00010897"/>
    </source>
</evidence>
<sequence length="465" mass="48234">MTPQSASAQAHAARATSPAAAASSAESAAHAPSPSTALLTDQYELTMVQAALASGAAGRRCVFEVFTRHLPAGRRYGVVAGTGRLLEGLAAFRFGAAEIGWLRSRGIVDEPTLEFLADYRFSGDIHGYAEGEIFMPDSPVLRVEASFAEACLLETYVLSVLNHDSAIASAASRMTVAAGDRPCVEMGSRRTQEFSAVASARAAAVAGFTATSNLEAGRRWGLPTLGTAAHAFTLLHDSEEEAFQAQVRAFGPGTTLLVDTYDVETAVRRAAAIAGPELGAVRLDSGDLVEQAGEVRALLDSLGNTGTRIIVSSDLDEHAIARLQSAPVDSYGVGTKLVTGSGSPTAAMVYKLVQRTDDDGATVAVAKNAPGKSSVGGVKHPLRSLDGSGRAMAELIGVGAAPQTNGQRTRELMVPLVRGGVVAEEHVGEVGVANARRRHAASLAELPPAAKRLQDGDPVLPTIFS</sequence>
<gene>
    <name evidence="12" type="ORF">BCL67_101252</name>
</gene>
<evidence type="ECO:0000313" key="13">
    <source>
        <dbReference type="Proteomes" id="UP000238217"/>
    </source>
</evidence>
<dbReference type="EC" id="6.3.4.21" evidence="3 9"/>
<organism evidence="12 13">
    <name type="scientific">Nesterenkonia sandarakina</name>
    <dbReference type="NCBI Taxonomy" id="272918"/>
    <lineage>
        <taxon>Bacteria</taxon>
        <taxon>Bacillati</taxon>
        <taxon>Actinomycetota</taxon>
        <taxon>Actinomycetes</taxon>
        <taxon>Micrococcales</taxon>
        <taxon>Micrococcaceae</taxon>
        <taxon>Nesterenkonia</taxon>
    </lineage>
</organism>
<dbReference type="InterPro" id="IPR036068">
    <property type="entry name" value="Nicotinate_pribotase-like_C"/>
</dbReference>
<proteinExistence type="inferred from homology"/>
<dbReference type="Pfam" id="PF17767">
    <property type="entry name" value="NAPRTase_N"/>
    <property type="match status" value="1"/>
</dbReference>
<dbReference type="GO" id="GO:0034355">
    <property type="term" value="P:NAD+ biosynthetic process via the salvage pathway"/>
    <property type="evidence" value="ECO:0007669"/>
    <property type="project" value="TreeGrafter"/>
</dbReference>
<reference evidence="12 13" key="1">
    <citation type="submission" date="2018-03" db="EMBL/GenBank/DDBJ databases">
        <title>Comparative analysis of microorganisms from saline springs in Andes Mountain Range, Colombia.</title>
        <authorList>
            <person name="Rubin E."/>
        </authorList>
    </citation>
    <scope>NUCLEOTIDE SEQUENCE [LARGE SCALE GENOMIC DNA]</scope>
    <source>
        <strain evidence="12 13">CG 35</strain>
    </source>
</reference>
<dbReference type="PANTHER" id="PTHR11098">
    <property type="entry name" value="NICOTINATE PHOSPHORIBOSYLTRANSFERASE"/>
    <property type="match status" value="1"/>
</dbReference>
<dbReference type="AlphaFoldDB" id="A0A2T0YTN4"/>
<dbReference type="UniPathway" id="UPA00253">
    <property type="reaction ID" value="UER00457"/>
</dbReference>
<evidence type="ECO:0000256" key="10">
    <source>
        <dbReference type="SAM" id="MobiDB-lite"/>
    </source>
</evidence>
<keyword evidence="5 9" id="KW-0436">Ligase</keyword>
<dbReference type="Gene3D" id="3.20.20.70">
    <property type="entry name" value="Aldolase class I"/>
    <property type="match status" value="1"/>
</dbReference>
<evidence type="ECO:0000256" key="6">
    <source>
        <dbReference type="ARBA" id="ARBA00022642"/>
    </source>
</evidence>
<evidence type="ECO:0000256" key="8">
    <source>
        <dbReference type="ARBA" id="ARBA00048668"/>
    </source>
</evidence>
<dbReference type="NCBIfam" id="NF006698">
    <property type="entry name" value="PRK09243.1-5"/>
    <property type="match status" value="1"/>
</dbReference>
<dbReference type="OrthoDB" id="9770610at2"/>
<evidence type="ECO:0000256" key="9">
    <source>
        <dbReference type="RuleBase" id="RU365100"/>
    </source>
</evidence>
<keyword evidence="4" id="KW-0597">Phosphoprotein</keyword>
<keyword evidence="6 9" id="KW-0662">Pyridine nucleotide biosynthesis</keyword>
<protein>
    <recommendedName>
        <fullName evidence="3 9">Nicotinate phosphoribosyltransferase</fullName>
        <ecNumber evidence="3 9">6.3.4.21</ecNumber>
    </recommendedName>
</protein>
<accession>A0A2T0YTN4</accession>
<dbReference type="InterPro" id="IPR007229">
    <property type="entry name" value="Nic_PRibTrfase-Fam"/>
</dbReference>
<dbReference type="NCBIfam" id="NF009131">
    <property type="entry name" value="PRK12484.1"/>
    <property type="match status" value="1"/>
</dbReference>